<keyword evidence="5" id="KW-1185">Reference proteome</keyword>
<dbReference type="InterPro" id="IPR011006">
    <property type="entry name" value="CheY-like_superfamily"/>
</dbReference>
<accession>A0A370WS44</accession>
<dbReference type="Gene3D" id="3.40.50.2300">
    <property type="match status" value="1"/>
</dbReference>
<dbReference type="RefSeq" id="WP_115497404.1">
    <property type="nucleotide sequence ID" value="NZ_QRBE01000019.1"/>
</dbReference>
<dbReference type="EMBL" id="QRBE01000019">
    <property type="protein sequence ID" value="RDS78942.1"/>
    <property type="molecule type" value="Genomic_DNA"/>
</dbReference>
<feature type="domain" description="Response regulatory" evidence="3">
    <location>
        <begin position="11"/>
        <end position="121"/>
    </location>
</feature>
<gene>
    <name evidence="4" type="ORF">DWU98_20200</name>
</gene>
<dbReference type="GO" id="GO:0000160">
    <property type="term" value="P:phosphorelay signal transduction system"/>
    <property type="evidence" value="ECO:0007669"/>
    <property type="project" value="InterPro"/>
</dbReference>
<evidence type="ECO:0000259" key="3">
    <source>
        <dbReference type="PROSITE" id="PS50110"/>
    </source>
</evidence>
<dbReference type="InterPro" id="IPR050595">
    <property type="entry name" value="Bact_response_regulator"/>
</dbReference>
<comment type="caution">
    <text evidence="4">The sequence shown here is derived from an EMBL/GenBank/DDBJ whole genome shotgun (WGS) entry which is preliminary data.</text>
</comment>
<dbReference type="Pfam" id="PF00072">
    <property type="entry name" value="Response_reg"/>
    <property type="match status" value="1"/>
</dbReference>
<sequence>MAAKRVIDGRRVLVVEDEMTVVLVIEETLLDLGIQVVGPVARVDTALSLAKESAIDAAILDINIRGGNSYGVADILAERRIPFLFCSGYSDVAVEERHRDRPRLAKPYSLRELQDRVLQLLGEAPNEYSKTPQ</sequence>
<proteinExistence type="predicted"/>
<dbReference type="InterPro" id="IPR001789">
    <property type="entry name" value="Sig_transdc_resp-reg_receiver"/>
</dbReference>
<protein>
    <submittedName>
        <fullName evidence="4">Response regulator</fullName>
    </submittedName>
</protein>
<dbReference type="SMART" id="SM00448">
    <property type="entry name" value="REC"/>
    <property type="match status" value="1"/>
</dbReference>
<dbReference type="PANTHER" id="PTHR44591:SF24">
    <property type="entry name" value="PROTEIN-GLUTAMATE METHYLESTERASE_PROTEIN-GLUTAMINE GLUTAMINASE 1"/>
    <property type="match status" value="1"/>
</dbReference>
<reference evidence="4 5" key="1">
    <citation type="submission" date="2018-07" db="EMBL/GenBank/DDBJ databases">
        <title>Dyella monticola sp. nov. and Dyella psychrodurans sp. nov. isolated from monsoon evergreen broad-leaved forest soil of Dinghu Mountain, China.</title>
        <authorList>
            <person name="Gao Z."/>
            <person name="Qiu L."/>
        </authorList>
    </citation>
    <scope>NUCLEOTIDE SEQUENCE [LARGE SCALE GENOMIC DNA]</scope>
    <source>
        <strain evidence="4 5">4G-K06</strain>
    </source>
</reference>
<dbReference type="SUPFAM" id="SSF52172">
    <property type="entry name" value="CheY-like"/>
    <property type="match status" value="1"/>
</dbReference>
<dbReference type="PROSITE" id="PS50110">
    <property type="entry name" value="RESPONSE_REGULATORY"/>
    <property type="match status" value="1"/>
</dbReference>
<evidence type="ECO:0000313" key="4">
    <source>
        <dbReference type="EMBL" id="RDS78942.1"/>
    </source>
</evidence>
<dbReference type="Proteomes" id="UP000254258">
    <property type="component" value="Unassembled WGS sequence"/>
</dbReference>
<feature type="modified residue" description="4-aspartylphosphate" evidence="2">
    <location>
        <position position="61"/>
    </location>
</feature>
<name>A0A370WS44_9GAMM</name>
<organism evidence="4 5">
    <name type="scientific">Dyella monticola</name>
    <dbReference type="NCBI Taxonomy" id="1927958"/>
    <lineage>
        <taxon>Bacteria</taxon>
        <taxon>Pseudomonadati</taxon>
        <taxon>Pseudomonadota</taxon>
        <taxon>Gammaproteobacteria</taxon>
        <taxon>Lysobacterales</taxon>
        <taxon>Rhodanobacteraceae</taxon>
        <taxon>Dyella</taxon>
    </lineage>
</organism>
<evidence type="ECO:0000256" key="2">
    <source>
        <dbReference type="PROSITE-ProRule" id="PRU00169"/>
    </source>
</evidence>
<dbReference type="OrthoDB" id="582170at2"/>
<keyword evidence="1 2" id="KW-0597">Phosphoprotein</keyword>
<evidence type="ECO:0000256" key="1">
    <source>
        <dbReference type="ARBA" id="ARBA00022553"/>
    </source>
</evidence>
<evidence type="ECO:0000313" key="5">
    <source>
        <dbReference type="Proteomes" id="UP000254258"/>
    </source>
</evidence>
<dbReference type="PANTHER" id="PTHR44591">
    <property type="entry name" value="STRESS RESPONSE REGULATOR PROTEIN 1"/>
    <property type="match status" value="1"/>
</dbReference>
<dbReference type="AlphaFoldDB" id="A0A370WS44"/>